<proteinExistence type="predicted"/>
<dbReference type="SUPFAM" id="SSF103647">
    <property type="entry name" value="TSP type-3 repeat"/>
    <property type="match status" value="1"/>
</dbReference>
<sequence>MSNPRAAQNTQTTTGAETASPSPNLTGDPREATYTTAPIAGGQQPTAAADPGPAGTATAPDLTTTTTTTTDLGAAGDTDPTAGAGGEYYSPRDVDGDGDVDLIHTRIEGIDTITHIDEDGSITLVEQDTDGNGTYETGIAPTATGIRLAEDLDDDGTVDLATHLDPATGAPIRQDVIEDGRITDTRLDTTADGNPDVHLIDSNGDGRFDTALLDTDLDGVTNDTLVDTNGDGTFDLRTADTDNDGTQESFDTATDGHLGSIEQFEALIPAEDHYHEQAGTYPAETPADPSATDLA</sequence>
<dbReference type="AlphaFoldDB" id="A0A1H4L7N2"/>
<reference evidence="3" key="1">
    <citation type="submission" date="2016-10" db="EMBL/GenBank/DDBJ databases">
        <authorList>
            <person name="Varghese N."/>
            <person name="Submissions S."/>
        </authorList>
    </citation>
    <scope>NUCLEOTIDE SEQUENCE [LARGE SCALE GENOMIC DNA]</scope>
    <source>
        <strain evidence="3">DSM 44498</strain>
    </source>
</reference>
<evidence type="ECO:0000313" key="2">
    <source>
        <dbReference type="EMBL" id="SEB66486.1"/>
    </source>
</evidence>
<evidence type="ECO:0000313" key="3">
    <source>
        <dbReference type="Proteomes" id="UP000183561"/>
    </source>
</evidence>
<dbReference type="RefSeq" id="WP_072950747.1">
    <property type="nucleotide sequence ID" value="NZ_FNSV01000005.1"/>
</dbReference>
<dbReference type="EMBL" id="FNSV01000005">
    <property type="protein sequence ID" value="SEB66486.1"/>
    <property type="molecule type" value="Genomic_DNA"/>
</dbReference>
<name>A0A1H4L7N2_9NOCA</name>
<feature type="region of interest" description="Disordered" evidence="1">
    <location>
        <begin position="1"/>
        <end position="96"/>
    </location>
</feature>
<evidence type="ECO:0000256" key="1">
    <source>
        <dbReference type="SAM" id="MobiDB-lite"/>
    </source>
</evidence>
<dbReference type="InterPro" id="IPR028974">
    <property type="entry name" value="TSP_type-3_rpt"/>
</dbReference>
<accession>A0A1H4L7N2</accession>
<dbReference type="OrthoDB" id="4411378at2"/>
<dbReference type="GO" id="GO:0005509">
    <property type="term" value="F:calcium ion binding"/>
    <property type="evidence" value="ECO:0007669"/>
    <property type="project" value="InterPro"/>
</dbReference>
<feature type="compositionally biased region" description="Low complexity" evidence="1">
    <location>
        <begin position="40"/>
        <end position="82"/>
    </location>
</feature>
<gene>
    <name evidence="2" type="ORF">SAMN04490239_1123</name>
</gene>
<organism evidence="2 3">
    <name type="scientific">Rhodococcus koreensis</name>
    <dbReference type="NCBI Taxonomy" id="99653"/>
    <lineage>
        <taxon>Bacteria</taxon>
        <taxon>Bacillati</taxon>
        <taxon>Actinomycetota</taxon>
        <taxon>Actinomycetes</taxon>
        <taxon>Mycobacteriales</taxon>
        <taxon>Nocardiaceae</taxon>
        <taxon>Rhodococcus</taxon>
    </lineage>
</organism>
<dbReference type="Proteomes" id="UP000183561">
    <property type="component" value="Unassembled WGS sequence"/>
</dbReference>
<keyword evidence="3" id="KW-1185">Reference proteome</keyword>
<protein>
    <submittedName>
        <fullName evidence="2">Uncharacterized protein</fullName>
    </submittedName>
</protein>
<feature type="compositionally biased region" description="Polar residues" evidence="1">
    <location>
        <begin position="1"/>
        <end position="25"/>
    </location>
</feature>